<gene>
    <name evidence="1" type="ORF">PS918_01184</name>
</gene>
<dbReference type="EMBL" id="CABVIY010000002">
    <property type="protein sequence ID" value="VVP71413.1"/>
    <property type="molecule type" value="Genomic_DNA"/>
</dbReference>
<proteinExistence type="predicted"/>
<dbReference type="AlphaFoldDB" id="A0A5E7RKB0"/>
<name>A0A5E7RKB0_PSEFL</name>
<dbReference type="Proteomes" id="UP000326611">
    <property type="component" value="Unassembled WGS sequence"/>
</dbReference>
<organism evidence="1 2">
    <name type="scientific">Pseudomonas fluorescens</name>
    <dbReference type="NCBI Taxonomy" id="294"/>
    <lineage>
        <taxon>Bacteria</taxon>
        <taxon>Pseudomonadati</taxon>
        <taxon>Pseudomonadota</taxon>
        <taxon>Gammaproteobacteria</taxon>
        <taxon>Pseudomonadales</taxon>
        <taxon>Pseudomonadaceae</taxon>
        <taxon>Pseudomonas</taxon>
    </lineage>
</organism>
<evidence type="ECO:0000313" key="2">
    <source>
        <dbReference type="Proteomes" id="UP000326611"/>
    </source>
</evidence>
<protein>
    <submittedName>
        <fullName evidence="1">Uncharacterized protein</fullName>
    </submittedName>
</protein>
<accession>A0A5E7RKB0</accession>
<sequence>MPDYLLNEEDFKSLKAYINFLNELPPALKVIEAFTESIRRQGHQMLAPPDAHMLLQAAQGNAGSWQAIRMSIPLIGQGVGQAVRDTRLFIEEFHIYIKNPVNGKTRFLDMDIGHFSLTTSHRWGREAPVNVSDLLRALFNGLLNVEQAILSFMSAVTSIGISLHGIFIRFIESLTLELCSCDKTTSKIEAYYGLGKVELPGMQLDLQRPYSEQERMANAREHIARLRSMHLHATSAVDNLTDFCYRLQYLLADARGELQADHPAQTLVRLGIRLNFVRDSLVEVNPMTERLLEISKRLR</sequence>
<dbReference type="OrthoDB" id="7028135at2"/>
<dbReference type="RefSeq" id="WP_150769353.1">
    <property type="nucleotide sequence ID" value="NZ_CABVIY010000002.1"/>
</dbReference>
<reference evidence="1 2" key="1">
    <citation type="submission" date="2019-09" db="EMBL/GenBank/DDBJ databases">
        <authorList>
            <person name="Chandra G."/>
            <person name="Truman W A."/>
        </authorList>
    </citation>
    <scope>NUCLEOTIDE SEQUENCE [LARGE SCALE GENOMIC DNA]</scope>
    <source>
        <strain evidence="1">PS918</strain>
    </source>
</reference>
<evidence type="ECO:0000313" key="1">
    <source>
        <dbReference type="EMBL" id="VVP71413.1"/>
    </source>
</evidence>